<evidence type="ECO:0000313" key="19">
    <source>
        <dbReference type="EMBL" id="NOV47858.1"/>
    </source>
</evidence>
<proteinExistence type="inferred from homology"/>
<dbReference type="GO" id="GO:0036376">
    <property type="term" value="P:sodium ion export across plasma membrane"/>
    <property type="evidence" value="ECO:0007669"/>
    <property type="project" value="TreeGrafter"/>
</dbReference>
<keyword evidence="6" id="KW-0740">Sodium/potassium transport</keyword>
<keyword evidence="15" id="KW-0325">Glycoprotein</keyword>
<keyword evidence="8" id="KW-0630">Potassium</keyword>
<comment type="subcellular location">
    <subcellularLocation>
        <location evidence="1">Cell membrane</location>
        <topology evidence="1">Single-pass type II membrane protein</topology>
    </subcellularLocation>
</comment>
<keyword evidence="7 18" id="KW-0812">Transmembrane</keyword>
<keyword evidence="12" id="KW-0406">Ion transport</keyword>
<keyword evidence="14" id="KW-1015">Disulfide bond</keyword>
<evidence type="ECO:0000256" key="17">
    <source>
        <dbReference type="ARBA" id="ARBA00025540"/>
    </source>
</evidence>
<sequence length="326" mass="37836">MEKIVGRDGTEVTTYEFPYMRRADKRTNWEKFRQGCYNPDEGSFLGRQPSAWARVSLFYLVFYTVLASLFTICMYVMLSTIDKEYPKWQLDESIIGTNPGLGFRPIADKTEEGSLIWFDAKNASEVAKWTMRIDEFLAPYKNRSRLPSHGENQMFCDYQKGPNTANRVCAVNMDLWGVCTSQENYGFGKSAPCVFLKLNRIYNWIPDYYDDVTALPSDMPMELKTHIKMLKPDERKQIWVSCQGENPVDRENLGPVEMYPGMGFAGYYYPFRNQKDYLSPLVAVQFKRPEVGRLINVECRAWAKNIIYRGGNKDRQGSVHFELMVD</sequence>
<dbReference type="PANTHER" id="PTHR11523:SF31">
    <property type="entry name" value="AT04468P-RELATED"/>
    <property type="match status" value="1"/>
</dbReference>
<evidence type="ECO:0000256" key="9">
    <source>
        <dbReference type="ARBA" id="ARBA00022968"/>
    </source>
</evidence>
<accession>A0A6M2DRV4</accession>
<dbReference type="Gene3D" id="2.60.40.1660">
    <property type="entry name" value="Na, k-atpase alpha subunit"/>
    <property type="match status" value="1"/>
</dbReference>
<dbReference type="AlphaFoldDB" id="A0A6M2DRV4"/>
<keyword evidence="13 18" id="KW-0472">Membrane</keyword>
<feature type="transmembrane region" description="Helical" evidence="18">
    <location>
        <begin position="57"/>
        <end position="78"/>
    </location>
</feature>
<organism evidence="19">
    <name type="scientific">Xenopsylla cheopis</name>
    <name type="common">Oriental rat flea</name>
    <name type="synonym">Pulex cheopis</name>
    <dbReference type="NCBI Taxonomy" id="163159"/>
    <lineage>
        <taxon>Eukaryota</taxon>
        <taxon>Metazoa</taxon>
        <taxon>Ecdysozoa</taxon>
        <taxon>Arthropoda</taxon>
        <taxon>Hexapoda</taxon>
        <taxon>Insecta</taxon>
        <taxon>Pterygota</taxon>
        <taxon>Neoptera</taxon>
        <taxon>Endopterygota</taxon>
        <taxon>Siphonaptera</taxon>
        <taxon>Pulicidae</taxon>
        <taxon>Xenopsyllinae</taxon>
        <taxon>Xenopsylla</taxon>
    </lineage>
</organism>
<keyword evidence="11" id="KW-0915">Sodium</keyword>
<evidence type="ECO:0000256" key="13">
    <source>
        <dbReference type="ARBA" id="ARBA00023136"/>
    </source>
</evidence>
<name>A0A6M2DRV4_XENCH</name>
<comment type="similarity">
    <text evidence="2">Belongs to the X(+)/potassium ATPases subunit beta family.</text>
</comment>
<evidence type="ECO:0000256" key="7">
    <source>
        <dbReference type="ARBA" id="ARBA00022692"/>
    </source>
</evidence>
<keyword evidence="16" id="KW-0739">Sodium transport</keyword>
<keyword evidence="5" id="KW-0633">Potassium transport</keyword>
<protein>
    <submittedName>
        <fullName evidence="19">Putative sodium/potassium-transporting atpase subunit beta-2-like protein</fullName>
    </submittedName>
</protein>
<evidence type="ECO:0000256" key="16">
    <source>
        <dbReference type="ARBA" id="ARBA00023201"/>
    </source>
</evidence>
<evidence type="ECO:0000256" key="5">
    <source>
        <dbReference type="ARBA" id="ARBA00022538"/>
    </source>
</evidence>
<keyword evidence="9" id="KW-0735">Signal-anchor</keyword>
<evidence type="ECO:0000256" key="3">
    <source>
        <dbReference type="ARBA" id="ARBA00022448"/>
    </source>
</evidence>
<dbReference type="GO" id="GO:1990573">
    <property type="term" value="P:potassium ion import across plasma membrane"/>
    <property type="evidence" value="ECO:0007669"/>
    <property type="project" value="TreeGrafter"/>
</dbReference>
<dbReference type="InterPro" id="IPR000402">
    <property type="entry name" value="Na/K_ATPase_sub_beta"/>
</dbReference>
<evidence type="ECO:0000256" key="15">
    <source>
        <dbReference type="ARBA" id="ARBA00023180"/>
    </source>
</evidence>
<reference evidence="19" key="1">
    <citation type="submission" date="2020-03" db="EMBL/GenBank/DDBJ databases">
        <title>Transcriptomic Profiling of the Digestive Tract of the Rat Flea, Xenopsylla cheopis, Following Blood Feeding and Infection with Yersinia pestis.</title>
        <authorList>
            <person name="Bland D.M."/>
            <person name="Martens C.A."/>
            <person name="Virtaneva K."/>
            <person name="Kanakabandi K."/>
            <person name="Long D."/>
            <person name="Rosenke R."/>
            <person name="Saturday G.A."/>
            <person name="Hoyt F.H."/>
            <person name="Bruno D.P."/>
            <person name="Ribeiro J.M.C."/>
            <person name="Hinnebusch J."/>
        </authorList>
    </citation>
    <scope>NUCLEOTIDE SEQUENCE</scope>
</reference>
<keyword evidence="4" id="KW-1003">Cell membrane</keyword>
<dbReference type="InterPro" id="IPR038702">
    <property type="entry name" value="Na/K_ATPase_sub_beta_sf"/>
</dbReference>
<dbReference type="GO" id="GO:0030007">
    <property type="term" value="P:intracellular potassium ion homeostasis"/>
    <property type="evidence" value="ECO:0007669"/>
    <property type="project" value="TreeGrafter"/>
</dbReference>
<evidence type="ECO:0000256" key="4">
    <source>
        <dbReference type="ARBA" id="ARBA00022475"/>
    </source>
</evidence>
<evidence type="ECO:0000256" key="1">
    <source>
        <dbReference type="ARBA" id="ARBA00004401"/>
    </source>
</evidence>
<dbReference type="GO" id="GO:0005890">
    <property type="term" value="C:sodium:potassium-exchanging ATPase complex"/>
    <property type="evidence" value="ECO:0007669"/>
    <property type="project" value="InterPro"/>
</dbReference>
<dbReference type="PANTHER" id="PTHR11523">
    <property type="entry name" value="SODIUM/POTASSIUM-DEPENDENT ATPASE BETA SUBUNIT"/>
    <property type="match status" value="1"/>
</dbReference>
<evidence type="ECO:0000256" key="10">
    <source>
        <dbReference type="ARBA" id="ARBA00022989"/>
    </source>
</evidence>
<evidence type="ECO:0000256" key="18">
    <source>
        <dbReference type="SAM" id="Phobius"/>
    </source>
</evidence>
<evidence type="ECO:0000256" key="8">
    <source>
        <dbReference type="ARBA" id="ARBA00022958"/>
    </source>
</evidence>
<evidence type="ECO:0000256" key="11">
    <source>
        <dbReference type="ARBA" id="ARBA00023053"/>
    </source>
</evidence>
<evidence type="ECO:0000256" key="14">
    <source>
        <dbReference type="ARBA" id="ARBA00023157"/>
    </source>
</evidence>
<dbReference type="EMBL" id="GIIL01004132">
    <property type="protein sequence ID" value="NOV47858.1"/>
    <property type="molecule type" value="Transcribed_RNA"/>
</dbReference>
<evidence type="ECO:0000256" key="2">
    <source>
        <dbReference type="ARBA" id="ARBA00005876"/>
    </source>
</evidence>
<keyword evidence="3" id="KW-0813">Transport</keyword>
<dbReference type="GO" id="GO:0001671">
    <property type="term" value="F:ATPase activator activity"/>
    <property type="evidence" value="ECO:0007669"/>
    <property type="project" value="UniProtKB-ARBA"/>
</dbReference>
<dbReference type="Pfam" id="PF00287">
    <property type="entry name" value="Na_K-ATPase"/>
    <property type="match status" value="1"/>
</dbReference>
<keyword evidence="10 18" id="KW-1133">Transmembrane helix</keyword>
<dbReference type="FunFam" id="2.60.40.1660:FF:000004">
    <property type="entry name" value="sodium/potassium-transporting ATPase subunit beta-2"/>
    <property type="match status" value="1"/>
</dbReference>
<evidence type="ECO:0000256" key="6">
    <source>
        <dbReference type="ARBA" id="ARBA00022607"/>
    </source>
</evidence>
<dbReference type="GO" id="GO:0006883">
    <property type="term" value="P:intracellular sodium ion homeostasis"/>
    <property type="evidence" value="ECO:0007669"/>
    <property type="project" value="TreeGrafter"/>
</dbReference>
<comment type="function">
    <text evidence="17">This is the non-catalytic component of the active enzyme, which catalyzes the hydrolysis of ATP coupled with the exchange of Na(+) and K(+) ions across the plasma membrane. The beta subunit regulates, through assembly of alpha/beta heterodimers, the number of sodium pumps transported to the plasma membrane.</text>
</comment>
<evidence type="ECO:0000256" key="12">
    <source>
        <dbReference type="ARBA" id="ARBA00023065"/>
    </source>
</evidence>